<sequence length="225" mass="24809">MSELAPVAFVLVFVAIVGLAAWMLVRTARRNRAARDPAAGRDLARVAAARGWRYTPVDEEFPRRYDGYPFSRGGPALDLVTGSHRGREFACFQYSPPRALAPGESSAEIDYLRVFAVELPAPVPSALVTPAGAAPRWTRRYTTGDEEFDRAFAVGTEDEPFAGRVLTQPVRQRLLADPPAGPLRFGDRSLLTWRPDRGGFDPHEVVPALDRLCDLVEQLPPDALR</sequence>
<keyword evidence="3" id="KW-1185">Reference proteome</keyword>
<comment type="caution">
    <text evidence="2">The sequence shown here is derived from an EMBL/GenBank/DDBJ whole genome shotgun (WGS) entry which is preliminary data.</text>
</comment>
<keyword evidence="1" id="KW-0812">Transmembrane</keyword>
<proteinExistence type="predicted"/>
<dbReference type="Proteomes" id="UP001156441">
    <property type="component" value="Unassembled WGS sequence"/>
</dbReference>
<organism evidence="2 3">
    <name type="scientific">Actinophytocola gossypii</name>
    <dbReference type="NCBI Taxonomy" id="2812003"/>
    <lineage>
        <taxon>Bacteria</taxon>
        <taxon>Bacillati</taxon>
        <taxon>Actinomycetota</taxon>
        <taxon>Actinomycetes</taxon>
        <taxon>Pseudonocardiales</taxon>
        <taxon>Pseudonocardiaceae</taxon>
    </lineage>
</organism>
<keyword evidence="1" id="KW-1133">Transmembrane helix</keyword>
<name>A0ABT2J6T2_9PSEU</name>
<evidence type="ECO:0008006" key="4">
    <source>
        <dbReference type="Google" id="ProtNLM"/>
    </source>
</evidence>
<reference evidence="2 3" key="1">
    <citation type="submission" date="2021-02" db="EMBL/GenBank/DDBJ databases">
        <title>Actinophytocola xerophila sp. nov., isolated from soil of cotton cropping field.</title>
        <authorList>
            <person name="Huang R."/>
            <person name="Chen X."/>
            <person name="Ge X."/>
            <person name="Liu W."/>
        </authorList>
    </citation>
    <scope>NUCLEOTIDE SEQUENCE [LARGE SCALE GENOMIC DNA]</scope>
    <source>
        <strain evidence="2 3">S1-96</strain>
    </source>
</reference>
<dbReference type="EMBL" id="JAFFZE010000009">
    <property type="protein sequence ID" value="MCT2583559.1"/>
    <property type="molecule type" value="Genomic_DNA"/>
</dbReference>
<protein>
    <recommendedName>
        <fullName evidence="4">DUF3137 domain-containing protein</fullName>
    </recommendedName>
</protein>
<feature type="transmembrane region" description="Helical" evidence="1">
    <location>
        <begin position="6"/>
        <end position="25"/>
    </location>
</feature>
<evidence type="ECO:0000256" key="1">
    <source>
        <dbReference type="SAM" id="Phobius"/>
    </source>
</evidence>
<evidence type="ECO:0000313" key="2">
    <source>
        <dbReference type="EMBL" id="MCT2583559.1"/>
    </source>
</evidence>
<accession>A0ABT2J6T2</accession>
<evidence type="ECO:0000313" key="3">
    <source>
        <dbReference type="Proteomes" id="UP001156441"/>
    </source>
</evidence>
<keyword evidence="1" id="KW-0472">Membrane</keyword>
<gene>
    <name evidence="2" type="ORF">JT362_10565</name>
</gene>
<dbReference type="RefSeq" id="WP_260190926.1">
    <property type="nucleotide sequence ID" value="NZ_JAFFZE010000009.1"/>
</dbReference>